<keyword evidence="2" id="KW-0479">Metal-binding</keyword>
<dbReference type="InterPro" id="IPR027806">
    <property type="entry name" value="HARBI1_dom"/>
</dbReference>
<comment type="cofactor">
    <cofactor evidence="1">
        <name>a divalent metal cation</name>
        <dbReference type="ChEBI" id="CHEBI:60240"/>
    </cofactor>
</comment>
<evidence type="ECO:0000313" key="5">
    <source>
        <dbReference type="Proteomes" id="UP000821853"/>
    </source>
</evidence>
<protein>
    <recommendedName>
        <fullName evidence="3">DDE Tnp4 domain-containing protein</fullName>
    </recommendedName>
</protein>
<sequence>MQVMKDSDLGLLYSYYRMSPETFDSLHGLVGERLTMERLCREPLSSGERLALTLRYLSSGMRIPDVAMAFRVGKETARQAIHLTCLVLWEELSPIYMKLHSSTYGACFLGTGGGTVVECRRCVENAFGILASRWSIYDRRINLELENAENVVKATCVLHNFLCISKGAAAHNCPPGYADVEDTFGNVREGAWRAERGGGAAMFELQGAKA</sequence>
<dbReference type="GO" id="GO:0046872">
    <property type="term" value="F:metal ion binding"/>
    <property type="evidence" value="ECO:0007669"/>
    <property type="project" value="UniProtKB-KW"/>
</dbReference>
<dbReference type="OrthoDB" id="6480477at2759"/>
<dbReference type="Proteomes" id="UP000821853">
    <property type="component" value="Chromosome 1"/>
</dbReference>
<evidence type="ECO:0000256" key="2">
    <source>
        <dbReference type="ARBA" id="ARBA00022723"/>
    </source>
</evidence>
<dbReference type="AlphaFoldDB" id="A0A9J6FI27"/>
<reference evidence="4 5" key="1">
    <citation type="journal article" date="2020" name="Cell">
        <title>Large-Scale Comparative Analyses of Tick Genomes Elucidate Their Genetic Diversity and Vector Capacities.</title>
        <authorList>
            <consortium name="Tick Genome and Microbiome Consortium (TIGMIC)"/>
            <person name="Jia N."/>
            <person name="Wang J."/>
            <person name="Shi W."/>
            <person name="Du L."/>
            <person name="Sun Y."/>
            <person name="Zhan W."/>
            <person name="Jiang J.F."/>
            <person name="Wang Q."/>
            <person name="Zhang B."/>
            <person name="Ji P."/>
            <person name="Bell-Sakyi L."/>
            <person name="Cui X.M."/>
            <person name="Yuan T.T."/>
            <person name="Jiang B.G."/>
            <person name="Yang W.F."/>
            <person name="Lam T.T."/>
            <person name="Chang Q.C."/>
            <person name="Ding S.J."/>
            <person name="Wang X.J."/>
            <person name="Zhu J.G."/>
            <person name="Ruan X.D."/>
            <person name="Zhao L."/>
            <person name="Wei J.T."/>
            <person name="Ye R.Z."/>
            <person name="Que T.C."/>
            <person name="Du C.H."/>
            <person name="Zhou Y.H."/>
            <person name="Cheng J.X."/>
            <person name="Dai P.F."/>
            <person name="Guo W.B."/>
            <person name="Han X.H."/>
            <person name="Huang E.J."/>
            <person name="Li L.F."/>
            <person name="Wei W."/>
            <person name="Gao Y.C."/>
            <person name="Liu J.Z."/>
            <person name="Shao H.Z."/>
            <person name="Wang X."/>
            <person name="Wang C.C."/>
            <person name="Yang T.C."/>
            <person name="Huo Q.B."/>
            <person name="Li W."/>
            <person name="Chen H.Y."/>
            <person name="Chen S.E."/>
            <person name="Zhou L.G."/>
            <person name="Ni X.B."/>
            <person name="Tian J.H."/>
            <person name="Sheng Y."/>
            <person name="Liu T."/>
            <person name="Pan Y.S."/>
            <person name="Xia L.Y."/>
            <person name="Li J."/>
            <person name="Zhao F."/>
            <person name="Cao W.C."/>
        </authorList>
    </citation>
    <scope>NUCLEOTIDE SEQUENCE [LARGE SCALE GENOMIC DNA]</scope>
    <source>
        <strain evidence="4">HaeL-2018</strain>
    </source>
</reference>
<organism evidence="4 5">
    <name type="scientific">Haemaphysalis longicornis</name>
    <name type="common">Bush tick</name>
    <dbReference type="NCBI Taxonomy" id="44386"/>
    <lineage>
        <taxon>Eukaryota</taxon>
        <taxon>Metazoa</taxon>
        <taxon>Ecdysozoa</taxon>
        <taxon>Arthropoda</taxon>
        <taxon>Chelicerata</taxon>
        <taxon>Arachnida</taxon>
        <taxon>Acari</taxon>
        <taxon>Parasitiformes</taxon>
        <taxon>Ixodida</taxon>
        <taxon>Ixodoidea</taxon>
        <taxon>Ixodidae</taxon>
        <taxon>Haemaphysalinae</taxon>
        <taxon>Haemaphysalis</taxon>
    </lineage>
</organism>
<dbReference type="OMA" id="ECRRCVE"/>
<dbReference type="VEuPathDB" id="VectorBase:HLOH_041405"/>
<keyword evidence="5" id="KW-1185">Reference proteome</keyword>
<evidence type="ECO:0000256" key="1">
    <source>
        <dbReference type="ARBA" id="ARBA00001968"/>
    </source>
</evidence>
<accession>A0A9J6FI27</accession>
<comment type="caution">
    <text evidence="4">The sequence shown here is derived from an EMBL/GenBank/DDBJ whole genome shotgun (WGS) entry which is preliminary data.</text>
</comment>
<proteinExistence type="predicted"/>
<evidence type="ECO:0000259" key="3">
    <source>
        <dbReference type="Pfam" id="PF13359"/>
    </source>
</evidence>
<dbReference type="EMBL" id="JABSTR010000001">
    <property type="protein sequence ID" value="KAH9362001.1"/>
    <property type="molecule type" value="Genomic_DNA"/>
</dbReference>
<dbReference type="Pfam" id="PF13359">
    <property type="entry name" value="DDE_Tnp_4"/>
    <property type="match status" value="1"/>
</dbReference>
<feature type="domain" description="DDE Tnp4" evidence="3">
    <location>
        <begin position="119"/>
        <end position="160"/>
    </location>
</feature>
<evidence type="ECO:0000313" key="4">
    <source>
        <dbReference type="EMBL" id="KAH9362001.1"/>
    </source>
</evidence>
<name>A0A9J6FI27_HAELO</name>
<gene>
    <name evidence="4" type="ORF">HPB48_014940</name>
</gene>